<sequence>MSAPMSVFLGTQRSIADLALDLQRIFGVTLWRIEERDMFRYEHRGLGYRMTLLTDHGLEDDMGIPFSKYKHQIDFDSLGPGAVPEYSEQLKRYVALYAYSMIIADLKCPAMVVYNLQEKIAVHGEGLG</sequence>
<evidence type="ECO:0000313" key="2">
    <source>
        <dbReference type="Proteomes" id="UP000217257"/>
    </source>
</evidence>
<organism evidence="1 2">
    <name type="scientific">Cystobacter fuscus</name>
    <dbReference type="NCBI Taxonomy" id="43"/>
    <lineage>
        <taxon>Bacteria</taxon>
        <taxon>Pseudomonadati</taxon>
        <taxon>Myxococcota</taxon>
        <taxon>Myxococcia</taxon>
        <taxon>Myxococcales</taxon>
        <taxon>Cystobacterineae</taxon>
        <taxon>Archangiaceae</taxon>
        <taxon>Cystobacter</taxon>
    </lineage>
</organism>
<protein>
    <submittedName>
        <fullName evidence="1">Uncharacterized protein</fullName>
    </submittedName>
</protein>
<dbReference type="EMBL" id="CP022098">
    <property type="protein sequence ID" value="ATB40044.1"/>
    <property type="molecule type" value="Genomic_DNA"/>
</dbReference>
<proteinExistence type="predicted"/>
<dbReference type="Proteomes" id="UP000217257">
    <property type="component" value="Chromosome"/>
</dbReference>
<dbReference type="KEGG" id="cfus:CYFUS_005492"/>
<dbReference type="AlphaFoldDB" id="A0A250J7Z8"/>
<evidence type="ECO:0000313" key="1">
    <source>
        <dbReference type="EMBL" id="ATB40044.1"/>
    </source>
</evidence>
<name>A0A250J7Z8_9BACT</name>
<accession>A0A250J7Z8</accession>
<reference evidence="1 2" key="1">
    <citation type="submission" date="2017-06" db="EMBL/GenBank/DDBJ databases">
        <title>Sequencing and comparative analysis of myxobacterial genomes.</title>
        <authorList>
            <person name="Rupp O."/>
            <person name="Goesmann A."/>
            <person name="Sogaard-Andersen L."/>
        </authorList>
    </citation>
    <scope>NUCLEOTIDE SEQUENCE [LARGE SCALE GENOMIC DNA]</scope>
    <source>
        <strain evidence="1 2">DSM 52655</strain>
    </source>
</reference>
<gene>
    <name evidence="1" type="ORF">CYFUS_005492</name>
</gene>